<protein>
    <submittedName>
        <fullName evidence="1">Uncharacterized protein</fullName>
    </submittedName>
</protein>
<comment type="caution">
    <text evidence="1">The sequence shown here is derived from an EMBL/GenBank/DDBJ whole genome shotgun (WGS) entry which is preliminary data.</text>
</comment>
<accession>A0A2K3KLN2</accession>
<evidence type="ECO:0000313" key="1">
    <source>
        <dbReference type="EMBL" id="PNX67169.1"/>
    </source>
</evidence>
<organism evidence="1 2">
    <name type="scientific">Trifolium pratense</name>
    <name type="common">Red clover</name>
    <dbReference type="NCBI Taxonomy" id="57577"/>
    <lineage>
        <taxon>Eukaryota</taxon>
        <taxon>Viridiplantae</taxon>
        <taxon>Streptophyta</taxon>
        <taxon>Embryophyta</taxon>
        <taxon>Tracheophyta</taxon>
        <taxon>Spermatophyta</taxon>
        <taxon>Magnoliopsida</taxon>
        <taxon>eudicotyledons</taxon>
        <taxon>Gunneridae</taxon>
        <taxon>Pentapetalae</taxon>
        <taxon>rosids</taxon>
        <taxon>fabids</taxon>
        <taxon>Fabales</taxon>
        <taxon>Fabaceae</taxon>
        <taxon>Papilionoideae</taxon>
        <taxon>50 kb inversion clade</taxon>
        <taxon>NPAAA clade</taxon>
        <taxon>Hologalegina</taxon>
        <taxon>IRL clade</taxon>
        <taxon>Trifolieae</taxon>
        <taxon>Trifolium</taxon>
    </lineage>
</organism>
<evidence type="ECO:0000313" key="2">
    <source>
        <dbReference type="Proteomes" id="UP000236291"/>
    </source>
</evidence>
<feature type="non-terminal residue" evidence="1">
    <location>
        <position position="1"/>
    </location>
</feature>
<name>A0A2K3KLN2_TRIPR</name>
<sequence length="44" mass="4843">RIGLIDLAEQGMNKVDGAADNLQGKPKMYECESLSGLMLWFSLV</sequence>
<dbReference type="EMBL" id="ASHM01101223">
    <property type="protein sequence ID" value="PNX67169.1"/>
    <property type="molecule type" value="Genomic_DNA"/>
</dbReference>
<dbReference type="AlphaFoldDB" id="A0A2K3KLN2"/>
<dbReference type="Proteomes" id="UP000236291">
    <property type="component" value="Unassembled WGS sequence"/>
</dbReference>
<reference evidence="1 2" key="1">
    <citation type="journal article" date="2014" name="Am. J. Bot.">
        <title>Genome assembly and annotation for red clover (Trifolium pratense; Fabaceae).</title>
        <authorList>
            <person name="Istvanek J."/>
            <person name="Jaros M."/>
            <person name="Krenek A."/>
            <person name="Repkova J."/>
        </authorList>
    </citation>
    <scope>NUCLEOTIDE SEQUENCE [LARGE SCALE GENOMIC DNA]</scope>
    <source>
        <strain evidence="2">cv. Tatra</strain>
        <tissue evidence="1">Young leaves</tissue>
    </source>
</reference>
<reference evidence="1 2" key="2">
    <citation type="journal article" date="2017" name="Front. Plant Sci.">
        <title>Gene Classification and Mining of Molecular Markers Useful in Red Clover (Trifolium pratense) Breeding.</title>
        <authorList>
            <person name="Istvanek J."/>
            <person name="Dluhosova J."/>
            <person name="Dluhos P."/>
            <person name="Patkova L."/>
            <person name="Nedelnik J."/>
            <person name="Repkova J."/>
        </authorList>
    </citation>
    <scope>NUCLEOTIDE SEQUENCE [LARGE SCALE GENOMIC DNA]</scope>
    <source>
        <strain evidence="2">cv. Tatra</strain>
        <tissue evidence="1">Young leaves</tissue>
    </source>
</reference>
<gene>
    <name evidence="1" type="ORF">L195_g055481</name>
</gene>
<proteinExistence type="predicted"/>